<dbReference type="EMBL" id="JACEMZ010000001">
    <property type="protein sequence ID" value="MBA4451648.1"/>
    <property type="molecule type" value="Genomic_DNA"/>
</dbReference>
<accession>A0AC60VW68</accession>
<proteinExistence type="predicted"/>
<reference evidence="1 2" key="1">
    <citation type="journal article" date="2020" name="Appl. Environ. Microbiol.">
        <title>Genomic Characteristics of a Novel Species of Ammonia-Oxidizing Archaea from the Jiulong River Estuary.</title>
        <authorList>
            <person name="Zou D."/>
            <person name="Wan R."/>
            <person name="Han L."/>
            <person name="Xu M.N."/>
            <person name="Liu Y."/>
            <person name="Liu H."/>
            <person name="Kao S.J."/>
            <person name="Li M."/>
        </authorList>
    </citation>
    <scope>NUCLEOTIDE SEQUENCE [LARGE SCALE GENOMIC DNA]</scope>
    <source>
        <strain evidence="1">W1bin1</strain>
    </source>
</reference>
<comment type="caution">
    <text evidence="1">The sequence shown here is derived from an EMBL/GenBank/DDBJ whole genome shotgun (WGS) entry which is preliminary data.</text>
</comment>
<sequence>MKGLYWLILGLCVWFIPTIIFNVMVTSGESELTPEEASSDIPAEFVVILFAASLPLILKGVITIRKERKAERKNLKKDKKKPKKK</sequence>
<name>A0AC60VW68_9ARCH</name>
<evidence type="ECO:0000313" key="2">
    <source>
        <dbReference type="Proteomes" id="UP000559653"/>
    </source>
</evidence>
<evidence type="ECO:0000313" key="1">
    <source>
        <dbReference type="EMBL" id="MBA4451648.1"/>
    </source>
</evidence>
<gene>
    <name evidence="1" type="ORF">H2B03_00495</name>
</gene>
<dbReference type="Proteomes" id="UP000559653">
    <property type="component" value="Unassembled WGS sequence"/>
</dbReference>
<organism evidence="1 2">
    <name type="scientific">Candidatus Nitrosomaritimum aestuariumsis</name>
    <dbReference type="NCBI Taxonomy" id="3342354"/>
    <lineage>
        <taxon>Archaea</taxon>
        <taxon>Nitrososphaerota</taxon>
        <taxon>Nitrososphaeria</taxon>
        <taxon>Nitrosopumilales</taxon>
        <taxon>Nitrosopumilaceae</taxon>
        <taxon>Candidatus Nitrosomaritimum</taxon>
    </lineage>
</organism>
<protein>
    <submittedName>
        <fullName evidence="1">Uncharacterized protein</fullName>
    </submittedName>
</protein>